<organism evidence="4 5">
    <name type="scientific">Kitasatospora cineracea</name>
    <dbReference type="NCBI Taxonomy" id="88074"/>
    <lineage>
        <taxon>Bacteria</taxon>
        <taxon>Bacillati</taxon>
        <taxon>Actinomycetota</taxon>
        <taxon>Actinomycetes</taxon>
        <taxon>Kitasatosporales</taxon>
        <taxon>Streptomycetaceae</taxon>
        <taxon>Kitasatospora</taxon>
    </lineage>
</organism>
<accession>A0A8G1XGP1</accession>
<feature type="region of interest" description="Disordered" evidence="2">
    <location>
        <begin position="1"/>
        <end position="39"/>
    </location>
</feature>
<comment type="similarity">
    <text evidence="1">Belongs to the asp23 family.</text>
</comment>
<dbReference type="AlphaFoldDB" id="A0A3N4RUV9"/>
<sequence length="166" mass="16967">MTATAPRIPAAEPATTVPAARETAPAAVADPPPSTGQGRTAIADQVVGKIAGMAAREVDGVHSFGAGLTRALGAVRDRVPGGRSAGSVTRGVKVEVGEKQAAVDLDLVVEYGVSIAEVAADVREEVIGAVERMTGLQVVEVNVNVVDVHLPDEDEDTGEPDATRVR</sequence>
<dbReference type="InterPro" id="IPR005531">
    <property type="entry name" value="Asp23"/>
</dbReference>
<keyword evidence="5" id="KW-1185">Reference proteome</keyword>
<accession>A0A3N4RUV9</accession>
<dbReference type="Pfam" id="PF03780">
    <property type="entry name" value="Asp23"/>
    <property type="match status" value="1"/>
</dbReference>
<evidence type="ECO:0000256" key="2">
    <source>
        <dbReference type="SAM" id="MobiDB-lite"/>
    </source>
</evidence>
<dbReference type="Proteomes" id="UP000266906">
    <property type="component" value="Unassembled WGS sequence"/>
</dbReference>
<comment type="caution">
    <text evidence="4">The sequence shown here is derived from an EMBL/GenBank/DDBJ whole genome shotgun (WGS) entry which is preliminary data.</text>
</comment>
<dbReference type="EMBL" id="RJVJ01000001">
    <property type="protein sequence ID" value="ROR46957.1"/>
    <property type="molecule type" value="Genomic_DNA"/>
</dbReference>
<gene>
    <name evidence="4" type="ORF">EDD38_5517</name>
    <name evidence="3" type="ORF">EDD39_5263</name>
</gene>
<dbReference type="PANTHER" id="PTHR34297">
    <property type="entry name" value="HYPOTHETICAL CYTOSOLIC PROTEIN-RELATED"/>
    <property type="match status" value="1"/>
</dbReference>
<evidence type="ECO:0000313" key="6">
    <source>
        <dbReference type="Proteomes" id="UP000267408"/>
    </source>
</evidence>
<evidence type="ECO:0000313" key="4">
    <source>
        <dbReference type="EMBL" id="RPE37122.1"/>
    </source>
</evidence>
<evidence type="ECO:0000256" key="1">
    <source>
        <dbReference type="ARBA" id="ARBA00005721"/>
    </source>
</evidence>
<dbReference type="PANTHER" id="PTHR34297:SF3">
    <property type="entry name" value="ALKALINE SHOCK PROTEIN 23"/>
    <property type="match status" value="1"/>
</dbReference>
<dbReference type="Proteomes" id="UP000267408">
    <property type="component" value="Unassembled WGS sequence"/>
</dbReference>
<dbReference type="RefSeq" id="WP_123560911.1">
    <property type="nucleotide sequence ID" value="NZ_JBEYIY010000077.1"/>
</dbReference>
<evidence type="ECO:0000313" key="3">
    <source>
        <dbReference type="EMBL" id="ROR46957.1"/>
    </source>
</evidence>
<name>A0A3N4RUV9_9ACTN</name>
<dbReference type="EMBL" id="RKQG01000001">
    <property type="protein sequence ID" value="RPE37122.1"/>
    <property type="molecule type" value="Genomic_DNA"/>
</dbReference>
<proteinExistence type="inferred from homology"/>
<reference evidence="5 6" key="1">
    <citation type="submission" date="2018-11" db="EMBL/GenBank/DDBJ databases">
        <title>Sequencing the genomes of 1000 actinobacteria strains.</title>
        <authorList>
            <person name="Klenk H.-P."/>
        </authorList>
    </citation>
    <scope>NUCLEOTIDE SEQUENCE [LARGE SCALE GENOMIC DNA]</scope>
    <source>
        <strain evidence="3 6">DSM 44780</strain>
        <strain evidence="4 5">DSM 44781</strain>
    </source>
</reference>
<evidence type="ECO:0000313" key="5">
    <source>
        <dbReference type="Proteomes" id="UP000266906"/>
    </source>
</evidence>
<dbReference type="OrthoDB" id="9808942at2"/>
<feature type="compositionally biased region" description="Low complexity" evidence="2">
    <location>
        <begin position="9"/>
        <end position="29"/>
    </location>
</feature>
<protein>
    <submittedName>
        <fullName evidence="3 4">Alkaline shock family protein YloU</fullName>
    </submittedName>
</protein>